<keyword evidence="2" id="KW-0238">DNA-binding</keyword>
<dbReference type="GO" id="GO:0003677">
    <property type="term" value="F:DNA binding"/>
    <property type="evidence" value="ECO:0007669"/>
    <property type="project" value="UniProtKB-KW"/>
</dbReference>
<dbReference type="SUPFAM" id="SSF46955">
    <property type="entry name" value="Putative DNA-binding domain"/>
    <property type="match status" value="1"/>
</dbReference>
<dbReference type="OrthoDB" id="597977at2"/>
<reference evidence="2 3" key="1">
    <citation type="submission" date="2018-04" db="EMBL/GenBank/DDBJ databases">
        <title>Marixanthomonas spongiae HN-E44 sp. nov., isolated from a marine sponge.</title>
        <authorList>
            <person name="Luo L."/>
            <person name="Zhuang L."/>
        </authorList>
    </citation>
    <scope>NUCLEOTIDE SEQUENCE [LARGE SCALE GENOMIC DNA]</scope>
    <source>
        <strain evidence="2 3">HN-E44</strain>
    </source>
</reference>
<comment type="caution">
    <text evidence="2">The sequence shown here is derived from an EMBL/GenBank/DDBJ whole genome shotgun (WGS) entry which is preliminary data.</text>
</comment>
<evidence type="ECO:0000259" key="1">
    <source>
        <dbReference type="Pfam" id="PF12728"/>
    </source>
</evidence>
<name>A0A2U0HSP7_9FLAO</name>
<dbReference type="InterPro" id="IPR009061">
    <property type="entry name" value="DNA-bd_dom_put_sf"/>
</dbReference>
<proteinExistence type="predicted"/>
<dbReference type="InterPro" id="IPR041657">
    <property type="entry name" value="HTH_17"/>
</dbReference>
<dbReference type="Proteomes" id="UP000245962">
    <property type="component" value="Unassembled WGS sequence"/>
</dbReference>
<dbReference type="AlphaFoldDB" id="A0A2U0HSP7"/>
<accession>A0A2U0HSP7</accession>
<sequence length="111" mass="13071">MENPFEIISERLDRIEKLLQNIYATKDAKAKGVIIPEIMNVKEVANYLSITPSAIYKLTSTKEIPHSKRGKRLYFQKAEINDWIVKHKQYTNDDIERMASDYLIKNPLRFK</sequence>
<dbReference type="RefSeq" id="WP_116695688.1">
    <property type="nucleotide sequence ID" value="NZ_QEHR01000018.1"/>
</dbReference>
<dbReference type="InterPro" id="IPR010093">
    <property type="entry name" value="SinI_DNA-bd"/>
</dbReference>
<evidence type="ECO:0000313" key="3">
    <source>
        <dbReference type="Proteomes" id="UP000245962"/>
    </source>
</evidence>
<gene>
    <name evidence="2" type="ORF">DDV96_15505</name>
</gene>
<organism evidence="2 3">
    <name type="scientific">Marixanthomonas spongiae</name>
    <dbReference type="NCBI Taxonomy" id="2174845"/>
    <lineage>
        <taxon>Bacteria</taxon>
        <taxon>Pseudomonadati</taxon>
        <taxon>Bacteroidota</taxon>
        <taxon>Flavobacteriia</taxon>
        <taxon>Flavobacteriales</taxon>
        <taxon>Flavobacteriaceae</taxon>
        <taxon>Marixanthomonas</taxon>
    </lineage>
</organism>
<dbReference type="NCBIfam" id="TIGR01764">
    <property type="entry name" value="excise"/>
    <property type="match status" value="1"/>
</dbReference>
<feature type="domain" description="Helix-turn-helix" evidence="1">
    <location>
        <begin position="39"/>
        <end position="84"/>
    </location>
</feature>
<dbReference type="EMBL" id="QEHR01000018">
    <property type="protein sequence ID" value="PVW11875.1"/>
    <property type="molecule type" value="Genomic_DNA"/>
</dbReference>
<evidence type="ECO:0000313" key="2">
    <source>
        <dbReference type="EMBL" id="PVW11875.1"/>
    </source>
</evidence>
<keyword evidence="3" id="KW-1185">Reference proteome</keyword>
<dbReference type="Pfam" id="PF12728">
    <property type="entry name" value="HTH_17"/>
    <property type="match status" value="1"/>
</dbReference>
<protein>
    <submittedName>
        <fullName evidence="2">DNA-binding protein</fullName>
    </submittedName>
</protein>